<organism evidence="1 2">
    <name type="scientific">Rhodospira trueperi</name>
    <dbReference type="NCBI Taxonomy" id="69960"/>
    <lineage>
        <taxon>Bacteria</taxon>
        <taxon>Pseudomonadati</taxon>
        <taxon>Pseudomonadota</taxon>
        <taxon>Alphaproteobacteria</taxon>
        <taxon>Rhodospirillales</taxon>
        <taxon>Rhodospirillaceae</taxon>
        <taxon>Rhodospira</taxon>
    </lineage>
</organism>
<dbReference type="NCBIfam" id="TIGR03292">
    <property type="entry name" value="PhnH_redo"/>
    <property type="match status" value="1"/>
</dbReference>
<dbReference type="InterPro" id="IPR038058">
    <property type="entry name" value="PhnH-like_sp"/>
</dbReference>
<dbReference type="OrthoDB" id="9814509at2"/>
<dbReference type="Gene3D" id="3.40.50.11310">
    <property type="entry name" value="Bacterial phosphonate metabolism protein PhnH"/>
    <property type="match status" value="1"/>
</dbReference>
<dbReference type="RefSeq" id="WP_092787901.1">
    <property type="nucleotide sequence ID" value="NZ_FNAP01000018.1"/>
</dbReference>
<evidence type="ECO:0000313" key="2">
    <source>
        <dbReference type="Proteomes" id="UP000199412"/>
    </source>
</evidence>
<dbReference type="Proteomes" id="UP000199412">
    <property type="component" value="Unassembled WGS sequence"/>
</dbReference>
<accession>A0A1G7H789</accession>
<dbReference type="EMBL" id="FNAP01000018">
    <property type="protein sequence ID" value="SDE96134.1"/>
    <property type="molecule type" value="Genomic_DNA"/>
</dbReference>
<dbReference type="Pfam" id="PF05845">
    <property type="entry name" value="PhnH"/>
    <property type="match status" value="1"/>
</dbReference>
<reference evidence="1 2" key="1">
    <citation type="submission" date="2016-10" db="EMBL/GenBank/DDBJ databases">
        <authorList>
            <person name="de Groot N.N."/>
        </authorList>
    </citation>
    <scope>NUCLEOTIDE SEQUENCE [LARGE SCALE GENOMIC DNA]</scope>
    <source>
        <strain evidence="1 2">ATCC 700224</strain>
    </source>
</reference>
<dbReference type="SUPFAM" id="SSF159709">
    <property type="entry name" value="PhnH-like"/>
    <property type="match status" value="1"/>
</dbReference>
<name>A0A1G7H789_9PROT</name>
<protein>
    <submittedName>
        <fullName evidence="1">Alpha-D-ribose 1-methylphosphonate 5-triphosphate synthase subunit PhnH</fullName>
    </submittedName>
</protein>
<dbReference type="AlphaFoldDB" id="A0A1G7H789"/>
<proteinExistence type="predicted"/>
<dbReference type="InterPro" id="IPR008772">
    <property type="entry name" value="Phosphonate_metab_PhnH"/>
</dbReference>
<evidence type="ECO:0000313" key="1">
    <source>
        <dbReference type="EMBL" id="SDE96134.1"/>
    </source>
</evidence>
<dbReference type="PIRSF" id="PIRSF020680">
    <property type="entry name" value="PhnH"/>
    <property type="match status" value="1"/>
</dbReference>
<sequence length="205" mass="21352">MDALALSSSSSAAPAPGLTDPVFDAQRLFRIALAALSRPGTVHPLPVDLDPPSPLTPWAGALALTLLDLDTPVWLDVGLDTPAVRDWLRFHAGCPLVATPEQAAFALVGRVADLDDLTRFAIGDPEYPDRSATVIAQVAGLEPGAGWTLTGPGIKGRARLSVDGLPSGFPDAWAENAALYPQGVDLFLAAPRHLAALPRSVTVEG</sequence>
<dbReference type="STRING" id="69960.SAMN05421720_11828"/>
<dbReference type="GO" id="GO:0019634">
    <property type="term" value="P:organic phosphonate metabolic process"/>
    <property type="evidence" value="ECO:0007669"/>
    <property type="project" value="InterPro"/>
</dbReference>
<gene>
    <name evidence="1" type="ORF">SAMN05421720_11828</name>
</gene>
<keyword evidence="2" id="KW-1185">Reference proteome</keyword>